<keyword evidence="5" id="KW-0597">Phosphoprotein</keyword>
<reference evidence="10" key="3">
    <citation type="submission" date="2020-05" db="EMBL/GenBank/DDBJ databases">
        <title>Electrophorus electricus (electric eel) genome, fEleEle1, primary haplotype.</title>
        <authorList>
            <person name="Myers G."/>
            <person name="Meyer A."/>
            <person name="Fedrigo O."/>
            <person name="Formenti G."/>
            <person name="Rhie A."/>
            <person name="Tracey A."/>
            <person name="Sims Y."/>
            <person name="Jarvis E.D."/>
        </authorList>
    </citation>
    <scope>NUCLEOTIDE SEQUENCE [LARGE SCALE GENOMIC DNA]</scope>
</reference>
<dbReference type="OMA" id="VFYAAMI"/>
<evidence type="ECO:0008006" key="12">
    <source>
        <dbReference type="Google" id="ProtNLM"/>
    </source>
</evidence>
<keyword evidence="11" id="KW-1185">Reference proteome</keyword>
<keyword evidence="9" id="KW-1133">Transmembrane helix</keyword>
<dbReference type="GeneTree" id="ENSGT00390000015968"/>
<evidence type="ECO:0000256" key="7">
    <source>
        <dbReference type="SAM" id="Coils"/>
    </source>
</evidence>
<dbReference type="GO" id="GO:0005737">
    <property type="term" value="C:cytoplasm"/>
    <property type="evidence" value="ECO:0007669"/>
    <property type="project" value="UniProtKB-SubCell"/>
</dbReference>
<feature type="coiled-coil region" evidence="7">
    <location>
        <begin position="100"/>
        <end position="141"/>
    </location>
</feature>
<dbReference type="GO" id="GO:0005886">
    <property type="term" value="C:plasma membrane"/>
    <property type="evidence" value="ECO:0007669"/>
    <property type="project" value="UniProtKB-SubCell"/>
</dbReference>
<sequence>MPTRNRNKNTNSNDKNLANHQDDVAKKSPKISKADCTPVSSSRSGSGKFSKFLTALCYFGLIAGVGFASFYLQQVLSEVDQISLFNGLLLVQVNAMSSSVERLEAAVGRAQADLEDTNRALRKGEVETRRVEEVLQKLQNEILRDLSEGIREVKEAREHDFSSLERTLEERLAELSRSISDSVAEFAEAQGEAQAQLSELRAKMEEHSEPGLLKHELLSITTAMADLHTANEVAEGNMGVLREQIVSVGMELQTRNKEVASLSEEIEAVRSLVQSTAGQLRQEVSAAKFSMQDMSDRVQSLQDGQHQASESFQSFQMELRGELAKVEKRGDDLEVRLKAVEDNTRDQVSSAAEQASRLEALLYKYDSHESVLAAQGQAAEKVKQVLKEELEGLRSSMGELQAHVATLEDTNSRLEATEANTSHSSKPFSSVRENILYS</sequence>
<keyword evidence="4" id="KW-0963">Cytoplasm</keyword>
<feature type="compositionally biased region" description="Low complexity" evidence="8">
    <location>
        <begin position="1"/>
        <end position="16"/>
    </location>
</feature>
<reference evidence="11" key="1">
    <citation type="journal article" date="2014" name="Science">
        <title>Nonhuman genetics. Genomic basis for the convergent evolution of electric organs.</title>
        <authorList>
            <person name="Gallant J.R."/>
            <person name="Traeger L.L."/>
            <person name="Volkening J.D."/>
            <person name="Moffett H."/>
            <person name="Chen P.H."/>
            <person name="Novina C.D."/>
            <person name="Phillips G.N.Jr."/>
            <person name="Anand R."/>
            <person name="Wells G.B."/>
            <person name="Pinch M."/>
            <person name="Guth R."/>
            <person name="Unguez G.A."/>
            <person name="Albert J.S."/>
            <person name="Zakon H.H."/>
            <person name="Samanta M.P."/>
            <person name="Sussman M.R."/>
        </authorList>
    </citation>
    <scope>NUCLEOTIDE SEQUENCE [LARGE SCALE GENOMIC DNA]</scope>
</reference>
<evidence type="ECO:0000256" key="6">
    <source>
        <dbReference type="ARBA" id="ARBA00023136"/>
    </source>
</evidence>
<dbReference type="AlphaFoldDB" id="A0A4W4H578"/>
<reference evidence="10" key="5">
    <citation type="submission" date="2025-09" db="UniProtKB">
        <authorList>
            <consortium name="Ensembl"/>
        </authorList>
    </citation>
    <scope>IDENTIFICATION</scope>
</reference>
<evidence type="ECO:0000256" key="4">
    <source>
        <dbReference type="ARBA" id="ARBA00022490"/>
    </source>
</evidence>
<evidence type="ECO:0000256" key="3">
    <source>
        <dbReference type="ARBA" id="ARBA00022475"/>
    </source>
</evidence>
<comment type="subcellular location">
    <subcellularLocation>
        <location evidence="1">Cell membrane</location>
    </subcellularLocation>
    <subcellularLocation>
        <location evidence="2">Cytoplasm</location>
    </subcellularLocation>
</comment>
<evidence type="ECO:0000256" key="1">
    <source>
        <dbReference type="ARBA" id="ARBA00004236"/>
    </source>
</evidence>
<evidence type="ECO:0000256" key="5">
    <source>
        <dbReference type="ARBA" id="ARBA00022553"/>
    </source>
</evidence>
<feature type="transmembrane region" description="Helical" evidence="9">
    <location>
        <begin position="52"/>
        <end position="72"/>
    </location>
</feature>
<protein>
    <recommendedName>
        <fullName evidence="12">Cytoskeleton-associated protein 4</fullName>
    </recommendedName>
</protein>
<reference evidence="10" key="4">
    <citation type="submission" date="2025-08" db="UniProtKB">
        <authorList>
            <consortium name="Ensembl"/>
        </authorList>
    </citation>
    <scope>IDENTIFICATION</scope>
</reference>
<evidence type="ECO:0000256" key="9">
    <source>
        <dbReference type="SAM" id="Phobius"/>
    </source>
</evidence>
<feature type="region of interest" description="Disordered" evidence="8">
    <location>
        <begin position="416"/>
        <end position="438"/>
    </location>
</feature>
<dbReference type="Proteomes" id="UP000314983">
    <property type="component" value="Chromosome 7"/>
</dbReference>
<feature type="region of interest" description="Disordered" evidence="8">
    <location>
        <begin position="1"/>
        <end position="46"/>
    </location>
</feature>
<keyword evidence="9" id="KW-0812">Transmembrane</keyword>
<evidence type="ECO:0000313" key="11">
    <source>
        <dbReference type="Proteomes" id="UP000314983"/>
    </source>
</evidence>
<evidence type="ECO:0000313" key="10">
    <source>
        <dbReference type="Ensembl" id="ENSEEEP00000043863.2"/>
    </source>
</evidence>
<organism evidence="10 11">
    <name type="scientific">Electrophorus electricus</name>
    <name type="common">Electric eel</name>
    <name type="synonym">Gymnotus electricus</name>
    <dbReference type="NCBI Taxonomy" id="8005"/>
    <lineage>
        <taxon>Eukaryota</taxon>
        <taxon>Metazoa</taxon>
        <taxon>Chordata</taxon>
        <taxon>Craniata</taxon>
        <taxon>Vertebrata</taxon>
        <taxon>Euteleostomi</taxon>
        <taxon>Actinopterygii</taxon>
        <taxon>Neopterygii</taxon>
        <taxon>Teleostei</taxon>
        <taxon>Ostariophysi</taxon>
        <taxon>Gymnotiformes</taxon>
        <taxon>Gymnotoidei</taxon>
        <taxon>Gymnotidae</taxon>
        <taxon>Electrophorus</taxon>
    </lineage>
</organism>
<dbReference type="PANTHER" id="PTHR45161">
    <property type="entry name" value="CYTOSKELETON-ASSOCIATED PROTEIN 4"/>
    <property type="match status" value="1"/>
</dbReference>
<name>A0A4W4H578_ELEEL</name>
<evidence type="ECO:0000256" key="8">
    <source>
        <dbReference type="SAM" id="MobiDB-lite"/>
    </source>
</evidence>
<proteinExistence type="predicted"/>
<keyword evidence="3" id="KW-1003">Cell membrane</keyword>
<keyword evidence="6 9" id="KW-0472">Membrane</keyword>
<keyword evidence="7" id="KW-0175">Coiled coil</keyword>
<reference evidence="11" key="2">
    <citation type="journal article" date="2017" name="Sci. Adv.">
        <title>A tail of two voltages: Proteomic comparison of the three electric organs of the electric eel.</title>
        <authorList>
            <person name="Traeger L.L."/>
            <person name="Sabat G."/>
            <person name="Barrett-Wilt G.A."/>
            <person name="Wells G.B."/>
            <person name="Sussman M.R."/>
        </authorList>
    </citation>
    <scope>NUCLEOTIDE SEQUENCE [LARGE SCALE GENOMIC DNA]</scope>
</reference>
<feature type="compositionally biased region" description="Polar residues" evidence="8">
    <location>
        <begin position="418"/>
        <end position="438"/>
    </location>
</feature>
<dbReference type="STRING" id="8005.ENSEEEP00000043863"/>
<dbReference type="Ensembl" id="ENSEEET00000044363.2">
    <property type="protein sequence ID" value="ENSEEEP00000043863.2"/>
    <property type="gene ID" value="ENSEEEG00000020730.2"/>
</dbReference>
<accession>A0A4W4H578</accession>
<evidence type="ECO:0000256" key="2">
    <source>
        <dbReference type="ARBA" id="ARBA00004496"/>
    </source>
</evidence>
<dbReference type="PANTHER" id="PTHR45161:SF1">
    <property type="entry name" value="CYTOSKELETON-ASSOCIATED PROTEIN 4"/>
    <property type="match status" value="1"/>
</dbReference>